<dbReference type="Pfam" id="PF07833">
    <property type="entry name" value="Cu_amine_oxidN1"/>
    <property type="match status" value="1"/>
</dbReference>
<name>A0ABQ6NK52_9BACL</name>
<protein>
    <recommendedName>
        <fullName evidence="7">Copper amine oxidase</fullName>
    </recommendedName>
</protein>
<dbReference type="Pfam" id="PF13739">
    <property type="entry name" value="PdaC"/>
    <property type="match status" value="1"/>
</dbReference>
<sequence length="349" mass="38266">MKFIQQKRLGLALAAALLVSPISLSLPAGQAEAAAANAKFSITNQSFSIEGVKSSIGTINSNGSTFIALRNLNTALGLGTNFDKTTQSVTVTGHNRIMKLDLKNKTVTLNGQLINGQQVIVQDNTTYLPLRFLLERLGYEVTYTSASKQIGIKAIAENKLTIEARSLSDNSGGKKRFVYYPVISGMGNTEVQTKINALLKQEAEKTIALASQHNEYDVIGNSNLKGEFEVTYNEKGKLSLYTYYGIDSGGAHDLHNLVPHTFDLNTGNELSLKDVTEGKANYVTIINDQIKKQIKDRKLDVITPFETIEANRDFYLSHNGVVIYFTEGELLGAAQGFPRFVIPFSAFNR</sequence>
<feature type="chain" id="PRO_5045041386" description="Copper amine oxidase" evidence="1">
    <location>
        <begin position="29"/>
        <end position="349"/>
    </location>
</feature>
<dbReference type="Pfam" id="PF11738">
    <property type="entry name" value="DUF3298"/>
    <property type="match status" value="1"/>
</dbReference>
<feature type="domain" description="Deacetylase PdaC" evidence="4">
    <location>
        <begin position="179"/>
        <end position="252"/>
    </location>
</feature>
<gene>
    <name evidence="5" type="ORF">PghCCS26_20270</name>
</gene>
<dbReference type="Gene3D" id="3.30.565.40">
    <property type="entry name" value="Fervidobacterium nodosum Rt17-B1 like"/>
    <property type="match status" value="1"/>
</dbReference>
<feature type="signal peptide" evidence="1">
    <location>
        <begin position="1"/>
        <end position="28"/>
    </location>
</feature>
<evidence type="ECO:0000259" key="4">
    <source>
        <dbReference type="Pfam" id="PF13739"/>
    </source>
</evidence>
<dbReference type="InterPro" id="IPR025303">
    <property type="entry name" value="PdaC"/>
</dbReference>
<evidence type="ECO:0000259" key="3">
    <source>
        <dbReference type="Pfam" id="PF11738"/>
    </source>
</evidence>
<evidence type="ECO:0000313" key="6">
    <source>
        <dbReference type="Proteomes" id="UP001285921"/>
    </source>
</evidence>
<dbReference type="RefSeq" id="WP_317979795.1">
    <property type="nucleotide sequence ID" value="NZ_BTCL01000005.1"/>
</dbReference>
<proteinExistence type="predicted"/>
<dbReference type="Gene3D" id="3.30.457.10">
    <property type="entry name" value="Copper amine oxidase-like, N-terminal domain"/>
    <property type="match status" value="1"/>
</dbReference>
<dbReference type="SUPFAM" id="SSF55383">
    <property type="entry name" value="Copper amine oxidase, domain N"/>
    <property type="match status" value="1"/>
</dbReference>
<dbReference type="Proteomes" id="UP001285921">
    <property type="component" value="Unassembled WGS sequence"/>
</dbReference>
<dbReference type="InterPro" id="IPR012854">
    <property type="entry name" value="Cu_amine_oxidase-like_N"/>
</dbReference>
<evidence type="ECO:0000256" key="1">
    <source>
        <dbReference type="SAM" id="SignalP"/>
    </source>
</evidence>
<feature type="domain" description="DUF3298" evidence="3">
    <location>
        <begin position="273"/>
        <end position="345"/>
    </location>
</feature>
<dbReference type="Gene3D" id="3.90.640.20">
    <property type="entry name" value="Heat-shock cognate protein, ATPase"/>
    <property type="match status" value="1"/>
</dbReference>
<feature type="domain" description="Copper amine oxidase-like N-terminal" evidence="2">
    <location>
        <begin position="56"/>
        <end position="150"/>
    </location>
</feature>
<comment type="caution">
    <text evidence="5">The sequence shown here is derived from an EMBL/GenBank/DDBJ whole genome shotgun (WGS) entry which is preliminary data.</text>
</comment>
<accession>A0ABQ6NK52</accession>
<evidence type="ECO:0008006" key="7">
    <source>
        <dbReference type="Google" id="ProtNLM"/>
    </source>
</evidence>
<dbReference type="InterPro" id="IPR021729">
    <property type="entry name" value="DUF3298"/>
</dbReference>
<dbReference type="InterPro" id="IPR036582">
    <property type="entry name" value="Mao_N_sf"/>
</dbReference>
<keyword evidence="1" id="KW-0732">Signal</keyword>
<reference evidence="5 6" key="1">
    <citation type="submission" date="2023-05" db="EMBL/GenBank/DDBJ databases">
        <title>Draft genome of Paenibacillus sp. CCS26.</title>
        <authorList>
            <person name="Akita H."/>
            <person name="Shinto Y."/>
            <person name="Kimura Z."/>
        </authorList>
    </citation>
    <scope>NUCLEOTIDE SEQUENCE [LARGE SCALE GENOMIC DNA]</scope>
    <source>
        <strain evidence="5 6">CCS26</strain>
    </source>
</reference>
<evidence type="ECO:0000259" key="2">
    <source>
        <dbReference type="Pfam" id="PF07833"/>
    </source>
</evidence>
<dbReference type="EMBL" id="BTCL01000005">
    <property type="protein sequence ID" value="GMK44899.1"/>
    <property type="molecule type" value="Genomic_DNA"/>
</dbReference>
<keyword evidence="6" id="KW-1185">Reference proteome</keyword>
<evidence type="ECO:0000313" key="5">
    <source>
        <dbReference type="EMBL" id="GMK44899.1"/>
    </source>
</evidence>
<dbReference type="InterPro" id="IPR037126">
    <property type="entry name" value="PdaC/RsiV-like_sf"/>
</dbReference>
<organism evidence="5 6">
    <name type="scientific">Paenibacillus glycanilyticus</name>
    <dbReference type="NCBI Taxonomy" id="126569"/>
    <lineage>
        <taxon>Bacteria</taxon>
        <taxon>Bacillati</taxon>
        <taxon>Bacillota</taxon>
        <taxon>Bacilli</taxon>
        <taxon>Bacillales</taxon>
        <taxon>Paenibacillaceae</taxon>
        <taxon>Paenibacillus</taxon>
    </lineage>
</organism>